<dbReference type="PANTHER" id="PTHR24221">
    <property type="entry name" value="ATP-BINDING CASSETTE SUB-FAMILY B"/>
    <property type="match status" value="1"/>
</dbReference>
<dbReference type="PANTHER" id="PTHR24221:SF653">
    <property type="entry name" value="TRANSPORT ATP-BINDING PROTEIN CYDC"/>
    <property type="match status" value="1"/>
</dbReference>
<dbReference type="SUPFAM" id="SSF52540">
    <property type="entry name" value="P-loop containing nucleoside triphosphate hydrolases"/>
    <property type="match status" value="1"/>
</dbReference>
<evidence type="ECO:0000313" key="11">
    <source>
        <dbReference type="EMBL" id="CRI23731.1"/>
    </source>
</evidence>
<name>A0A7U7JTA9_9STAP</name>
<dbReference type="InterPro" id="IPR003439">
    <property type="entry name" value="ABC_transporter-like_ATP-bd"/>
</dbReference>
<sequence>MKTRLKFQLDKDLILAIVVGVTGSLVALAMFFLSGYMVTQSALGAPLYALMILVVTVKLFGFLRAITRYVERLVSHKATFTMLRDIRVQFFGKLVNVIPNVYRKLSSSDLIARMISRVEALQNIYLRVYYPPIVIGLTTVVTAVVMLFISIGHAILIMFSMLLTLLIVPWLSAKKARTLKKYVTEEQSQFLNCFYDYKAGMGELKRFKRVEMYREALMRKLSQFDHLQLKEQRFLTLYDFILNIVAMISIFGSLVLGLIQINAGHLNIIYMTSIVLMILTLFEQAVPMTNVAYYKADTDQALHDINEVISTPTANGYSSLNYDMVGSDQVFDIKHASFKYWNQQSYVLQDINFKVNRGEKVAIVGPSGSGKSTLLQIMAGLYQLDNGSVLYESMNMVEINDKDKFETLNVLLQTQQLFDGTLRDNLFTEADDEIIYNIFNQLDLTHLSLEQHLDLNGSTLSGGEIQRLAIARMMLKEHSKTWILDEPSTALDQQNTTKVMDLIEAQAQTLIVATHDLNLLSRFDTIIVMINGKIVEKGNYQQLLAEQGALWNMIQYNA</sequence>
<feature type="transmembrane region" description="Helical" evidence="8">
    <location>
        <begin position="12"/>
        <end position="33"/>
    </location>
</feature>
<dbReference type="InterPro" id="IPR027417">
    <property type="entry name" value="P-loop_NTPase"/>
</dbReference>
<feature type="transmembrane region" description="Helical" evidence="8">
    <location>
        <begin position="155"/>
        <end position="173"/>
    </location>
</feature>
<gene>
    <name evidence="11" type="ORF">BN1326_50187</name>
</gene>
<evidence type="ECO:0000256" key="5">
    <source>
        <dbReference type="ARBA" id="ARBA00022989"/>
    </source>
</evidence>
<dbReference type="PROSITE" id="PS00211">
    <property type="entry name" value="ABC_TRANSPORTER_1"/>
    <property type="match status" value="1"/>
</dbReference>
<keyword evidence="12" id="KW-1185">Reference proteome</keyword>
<dbReference type="InterPro" id="IPR011527">
    <property type="entry name" value="ABC1_TM_dom"/>
</dbReference>
<evidence type="ECO:0000256" key="7">
    <source>
        <dbReference type="ARBA" id="ARBA00025074"/>
    </source>
</evidence>
<keyword evidence="3" id="KW-0547">Nucleotide-binding</keyword>
<dbReference type="PROSITE" id="PS50929">
    <property type="entry name" value="ABC_TM1F"/>
    <property type="match status" value="1"/>
</dbReference>
<evidence type="ECO:0000256" key="4">
    <source>
        <dbReference type="ARBA" id="ARBA00022840"/>
    </source>
</evidence>
<dbReference type="GO" id="GO:0016887">
    <property type="term" value="F:ATP hydrolysis activity"/>
    <property type="evidence" value="ECO:0007669"/>
    <property type="project" value="InterPro"/>
</dbReference>
<protein>
    <submittedName>
        <fullName evidence="11">ABC transporter ATP-binding protein</fullName>
    </submittedName>
</protein>
<comment type="caution">
    <text evidence="11">The sequence shown here is derived from an EMBL/GenBank/DDBJ whole genome shotgun (WGS) entry which is preliminary data.</text>
</comment>
<evidence type="ECO:0000256" key="8">
    <source>
        <dbReference type="SAM" id="Phobius"/>
    </source>
</evidence>
<dbReference type="GO" id="GO:0005886">
    <property type="term" value="C:plasma membrane"/>
    <property type="evidence" value="ECO:0007669"/>
    <property type="project" value="UniProtKB-SubCell"/>
</dbReference>
<dbReference type="Pfam" id="PF00664">
    <property type="entry name" value="ABC_membrane"/>
    <property type="match status" value="1"/>
</dbReference>
<organism evidence="11 12">
    <name type="scientific">Staphylococcus argenteus</name>
    <dbReference type="NCBI Taxonomy" id="985002"/>
    <lineage>
        <taxon>Bacteria</taxon>
        <taxon>Bacillati</taxon>
        <taxon>Bacillota</taxon>
        <taxon>Bacilli</taxon>
        <taxon>Bacillales</taxon>
        <taxon>Staphylococcaceae</taxon>
        <taxon>Staphylococcus</taxon>
    </lineage>
</organism>
<dbReference type="SMART" id="SM00382">
    <property type="entry name" value="AAA"/>
    <property type="match status" value="1"/>
</dbReference>
<dbReference type="Gene3D" id="1.20.1560.10">
    <property type="entry name" value="ABC transporter type 1, transmembrane domain"/>
    <property type="match status" value="1"/>
</dbReference>
<dbReference type="Pfam" id="PF00005">
    <property type="entry name" value="ABC_tran"/>
    <property type="match status" value="1"/>
</dbReference>
<dbReference type="Gene3D" id="3.40.50.300">
    <property type="entry name" value="P-loop containing nucleotide triphosphate hydrolases"/>
    <property type="match status" value="1"/>
</dbReference>
<evidence type="ECO:0000256" key="6">
    <source>
        <dbReference type="ARBA" id="ARBA00023136"/>
    </source>
</evidence>
<dbReference type="InterPro" id="IPR036640">
    <property type="entry name" value="ABC1_TM_sf"/>
</dbReference>
<dbReference type="InterPro" id="IPR039421">
    <property type="entry name" value="Type_1_exporter"/>
</dbReference>
<reference evidence="11 12" key="1">
    <citation type="submission" date="2015-04" db="EMBL/GenBank/DDBJ databases">
        <authorList>
            <person name="Cao L."/>
            <person name="Gao C.H."/>
        </authorList>
    </citation>
    <scope>NUCLEOTIDE SEQUENCE [LARGE SCALE GENOMIC DNA]</scope>
    <source>
        <strain evidence="11 12">SH3</strain>
    </source>
</reference>
<feature type="domain" description="ABC transporter" evidence="9">
    <location>
        <begin position="333"/>
        <end position="556"/>
    </location>
</feature>
<dbReference type="GO" id="GO:0005524">
    <property type="term" value="F:ATP binding"/>
    <property type="evidence" value="ECO:0007669"/>
    <property type="project" value="UniProtKB-KW"/>
</dbReference>
<feature type="domain" description="ABC transmembrane type-1" evidence="10">
    <location>
        <begin position="14"/>
        <end position="283"/>
    </location>
</feature>
<accession>A0A7U7JTA9</accession>
<dbReference type="CDD" id="cd03228">
    <property type="entry name" value="ABCC_MRP_Like"/>
    <property type="match status" value="1"/>
</dbReference>
<comment type="function">
    <text evidence="7">May be involved in multidrug export. Transmembrane domains (TMD) form a pore in the cell membrane and the ATP-binding domain (NBD) is responsible for energy generation.</text>
</comment>
<dbReference type="GO" id="GO:0034040">
    <property type="term" value="F:ATPase-coupled lipid transmembrane transporter activity"/>
    <property type="evidence" value="ECO:0007669"/>
    <property type="project" value="TreeGrafter"/>
</dbReference>
<dbReference type="EMBL" id="CVOU01000017">
    <property type="protein sequence ID" value="CRI23731.1"/>
    <property type="molecule type" value="Genomic_DNA"/>
</dbReference>
<dbReference type="RefSeq" id="WP_031787489.1">
    <property type="nucleotide sequence ID" value="NZ_AP018562.1"/>
</dbReference>
<dbReference type="InterPro" id="IPR003593">
    <property type="entry name" value="AAA+_ATPase"/>
</dbReference>
<dbReference type="InterPro" id="IPR017871">
    <property type="entry name" value="ABC_transporter-like_CS"/>
</dbReference>
<feature type="transmembrane region" description="Helical" evidence="8">
    <location>
        <begin position="45"/>
        <end position="67"/>
    </location>
</feature>
<evidence type="ECO:0000259" key="10">
    <source>
        <dbReference type="PROSITE" id="PS50929"/>
    </source>
</evidence>
<keyword evidence="2 8" id="KW-0812">Transmembrane</keyword>
<evidence type="ECO:0000256" key="1">
    <source>
        <dbReference type="ARBA" id="ARBA00004651"/>
    </source>
</evidence>
<keyword evidence="6 8" id="KW-0472">Membrane</keyword>
<comment type="subcellular location">
    <subcellularLocation>
        <location evidence="1">Cell membrane</location>
        <topology evidence="1">Multi-pass membrane protein</topology>
    </subcellularLocation>
</comment>
<keyword evidence="4 11" id="KW-0067">ATP-binding</keyword>
<dbReference type="AlphaFoldDB" id="A0A7U7JTA9"/>
<evidence type="ECO:0000259" key="9">
    <source>
        <dbReference type="PROSITE" id="PS50893"/>
    </source>
</evidence>
<feature type="transmembrane region" description="Helical" evidence="8">
    <location>
        <begin position="240"/>
        <end position="261"/>
    </location>
</feature>
<evidence type="ECO:0000256" key="2">
    <source>
        <dbReference type="ARBA" id="ARBA00022692"/>
    </source>
</evidence>
<proteinExistence type="predicted"/>
<keyword evidence="5 8" id="KW-1133">Transmembrane helix</keyword>
<dbReference type="Proteomes" id="UP000236509">
    <property type="component" value="Unassembled WGS sequence"/>
</dbReference>
<dbReference type="PROSITE" id="PS50893">
    <property type="entry name" value="ABC_TRANSPORTER_2"/>
    <property type="match status" value="1"/>
</dbReference>
<dbReference type="GO" id="GO:0140359">
    <property type="term" value="F:ABC-type transporter activity"/>
    <property type="evidence" value="ECO:0007669"/>
    <property type="project" value="InterPro"/>
</dbReference>
<feature type="transmembrane region" description="Helical" evidence="8">
    <location>
        <begin position="128"/>
        <end position="149"/>
    </location>
</feature>
<dbReference type="SUPFAM" id="SSF90123">
    <property type="entry name" value="ABC transporter transmembrane region"/>
    <property type="match status" value="1"/>
</dbReference>
<evidence type="ECO:0000256" key="3">
    <source>
        <dbReference type="ARBA" id="ARBA00022741"/>
    </source>
</evidence>
<evidence type="ECO:0000313" key="12">
    <source>
        <dbReference type="Proteomes" id="UP000236509"/>
    </source>
</evidence>